<dbReference type="InterPro" id="IPR008972">
    <property type="entry name" value="Cupredoxin"/>
</dbReference>
<dbReference type="PROSITE" id="PS50999">
    <property type="entry name" value="COX2_TM"/>
    <property type="match status" value="1"/>
</dbReference>
<comment type="caution">
    <text evidence="18">The sequence shown here is derived from an EMBL/GenBank/DDBJ whole genome shotgun (WGS) entry which is preliminary data.</text>
</comment>
<dbReference type="Pfam" id="PF02790">
    <property type="entry name" value="COX2_TM"/>
    <property type="match status" value="1"/>
</dbReference>
<dbReference type="GO" id="GO:0042773">
    <property type="term" value="P:ATP synthesis coupled electron transport"/>
    <property type="evidence" value="ECO:0007669"/>
    <property type="project" value="TreeGrafter"/>
</dbReference>
<dbReference type="CDD" id="cd04212">
    <property type="entry name" value="CuRO_UO_II"/>
    <property type="match status" value="1"/>
</dbReference>
<dbReference type="PROSITE" id="PS51257">
    <property type="entry name" value="PROKAR_LIPOPROTEIN"/>
    <property type="match status" value="1"/>
</dbReference>
<dbReference type="InterPro" id="IPR011759">
    <property type="entry name" value="Cyt_c_oxidase_su2_TM_dom"/>
</dbReference>
<keyword evidence="7" id="KW-0732">Signal</keyword>
<dbReference type="EC" id="1.10.3.-" evidence="12"/>
<evidence type="ECO:0000256" key="2">
    <source>
        <dbReference type="ARBA" id="ARBA00007866"/>
    </source>
</evidence>
<dbReference type="GO" id="GO:0005507">
    <property type="term" value="F:copper ion binding"/>
    <property type="evidence" value="ECO:0007669"/>
    <property type="project" value="InterPro"/>
</dbReference>
<dbReference type="InterPro" id="IPR002429">
    <property type="entry name" value="CcO_II-like_C"/>
</dbReference>
<dbReference type="PROSITE" id="PS50857">
    <property type="entry name" value="COX2_CUA"/>
    <property type="match status" value="1"/>
</dbReference>
<keyword evidence="8 12" id="KW-0249">Electron transport</keyword>
<dbReference type="SUPFAM" id="SSF81464">
    <property type="entry name" value="Cytochrome c oxidase subunit II-like, transmembrane region"/>
    <property type="match status" value="1"/>
</dbReference>
<evidence type="ECO:0000259" key="16">
    <source>
        <dbReference type="PROSITE" id="PS50857"/>
    </source>
</evidence>
<dbReference type="GO" id="GO:0005886">
    <property type="term" value="C:plasma membrane"/>
    <property type="evidence" value="ECO:0007669"/>
    <property type="project" value="UniProtKB-SubCell"/>
</dbReference>
<organism evidence="18 19">
    <name type="scientific">Priestia aryabhattai</name>
    <name type="common">Bacillus aryabhattai</name>
    <dbReference type="NCBI Taxonomy" id="412384"/>
    <lineage>
        <taxon>Bacteria</taxon>
        <taxon>Bacillati</taxon>
        <taxon>Bacillota</taxon>
        <taxon>Bacilli</taxon>
        <taxon>Bacillales</taxon>
        <taxon>Bacillaceae</taxon>
        <taxon>Priestia</taxon>
    </lineage>
</organism>
<dbReference type="Gene3D" id="2.60.40.420">
    <property type="entry name" value="Cupredoxins - blue copper proteins"/>
    <property type="match status" value="1"/>
</dbReference>
<feature type="domain" description="Cytochrome oxidase subunit II copper A binding" evidence="16">
    <location>
        <begin position="126"/>
        <end position="238"/>
    </location>
</feature>
<dbReference type="Pfam" id="PF00116">
    <property type="entry name" value="COX2"/>
    <property type="match status" value="1"/>
</dbReference>
<comment type="catalytic activity">
    <reaction evidence="12">
        <text>2 a quinol + O2 = 2 a quinone + 2 H2O</text>
        <dbReference type="Rhea" id="RHEA:55376"/>
        <dbReference type="ChEBI" id="CHEBI:15377"/>
        <dbReference type="ChEBI" id="CHEBI:15379"/>
        <dbReference type="ChEBI" id="CHEBI:24646"/>
        <dbReference type="ChEBI" id="CHEBI:132124"/>
    </reaction>
</comment>
<evidence type="ECO:0000313" key="18">
    <source>
        <dbReference type="EMBL" id="MBA9038813.1"/>
    </source>
</evidence>
<dbReference type="Gene3D" id="1.10.287.90">
    <property type="match status" value="1"/>
</dbReference>
<keyword evidence="6 13" id="KW-0812">Transmembrane</keyword>
<comment type="function">
    <text evidence="12">Catalyzes quinol oxidation with the concomitant reduction of oxygen to water. Subunit II transfers the electrons from a quinol to the binuclear center of the catalytic subunit I.</text>
</comment>
<comment type="similarity">
    <text evidence="2 12 13">Belongs to the cytochrome c oxidase subunit 2 family.</text>
</comment>
<evidence type="ECO:0000256" key="11">
    <source>
        <dbReference type="ARBA" id="ARBA00023136"/>
    </source>
</evidence>
<evidence type="ECO:0000256" key="5">
    <source>
        <dbReference type="ARBA" id="ARBA00022660"/>
    </source>
</evidence>
<accession>A0A7W3N9D9</accession>
<proteinExistence type="inferred from homology"/>
<keyword evidence="9 15" id="KW-1133">Transmembrane helix</keyword>
<dbReference type="Proteomes" id="UP000543174">
    <property type="component" value="Unassembled WGS sequence"/>
</dbReference>
<keyword evidence="10 12" id="KW-0560">Oxidoreductase</keyword>
<evidence type="ECO:0000256" key="13">
    <source>
        <dbReference type="RuleBase" id="RU000456"/>
    </source>
</evidence>
<dbReference type="InterPro" id="IPR006333">
    <property type="entry name" value="Cyt_o_ubiquinol_oxidase_su2"/>
</dbReference>
<comment type="function">
    <text evidence="14">Subunits I and II form the functional core of the enzyme complex. Electrons originating in cytochrome c are transferred via heme a and Cu(A) to the binuclear center formed by heme a3 and Cu(B).</text>
</comment>
<keyword evidence="5 12" id="KW-0679">Respiratory chain</keyword>
<comment type="cofactor">
    <cofactor evidence="14">
        <name>Cu cation</name>
        <dbReference type="ChEBI" id="CHEBI:23378"/>
    </cofactor>
    <text evidence="14">Binds a copper A center.</text>
</comment>
<dbReference type="PIRSF" id="PIRSF000292">
    <property type="entry name" value="Ubi_od_II"/>
    <property type="match status" value="1"/>
</dbReference>
<dbReference type="EMBL" id="JACJHT010000001">
    <property type="protein sequence ID" value="MBA9038813.1"/>
    <property type="molecule type" value="Genomic_DNA"/>
</dbReference>
<evidence type="ECO:0000313" key="19">
    <source>
        <dbReference type="Proteomes" id="UP000543174"/>
    </source>
</evidence>
<evidence type="ECO:0000256" key="9">
    <source>
        <dbReference type="ARBA" id="ARBA00022989"/>
    </source>
</evidence>
<dbReference type="PANTHER" id="PTHR22888:SF18">
    <property type="entry name" value="CYTOCHROME BO(3) UBIQUINOL OXIDASE SUBUNIT 2"/>
    <property type="match status" value="1"/>
</dbReference>
<dbReference type="InterPro" id="IPR036257">
    <property type="entry name" value="Cyt_c_oxidase_su2_TM_sf"/>
</dbReference>
<evidence type="ECO:0000259" key="17">
    <source>
        <dbReference type="PROSITE" id="PS50999"/>
    </source>
</evidence>
<evidence type="ECO:0000256" key="12">
    <source>
        <dbReference type="PIRNR" id="PIRNR000292"/>
    </source>
</evidence>
<evidence type="ECO:0000256" key="4">
    <source>
        <dbReference type="ARBA" id="ARBA00022475"/>
    </source>
</evidence>
<feature type="domain" description="Cytochrome oxidase subunit II transmembrane region profile" evidence="17">
    <location>
        <begin position="24"/>
        <end position="122"/>
    </location>
</feature>
<comment type="subcellular location">
    <subcellularLocation>
        <location evidence="1 13">Cell membrane</location>
        <topology evidence="1 13">Multi-pass membrane protein</topology>
    </subcellularLocation>
</comment>
<feature type="transmembrane region" description="Helical" evidence="15">
    <location>
        <begin position="44"/>
        <end position="70"/>
    </location>
</feature>
<feature type="transmembrane region" description="Helical" evidence="15">
    <location>
        <begin position="91"/>
        <end position="112"/>
    </location>
</feature>
<evidence type="ECO:0000256" key="7">
    <source>
        <dbReference type="ARBA" id="ARBA00022729"/>
    </source>
</evidence>
<keyword evidence="11 12" id="KW-0472">Membrane</keyword>
<keyword evidence="3 12" id="KW-0813">Transport</keyword>
<sequence length="318" mass="36198">MRKQKSMHISKLMILSVFITIFLAGCDSRYLILNPQGAVAQKEYQLIIFSIILCAIVVIPVLGLLVYIVLRYRDKPGNKAPYRPDWDDSKRLEFIWWVIPIIIIGILGFATARTTYDLVDPPEKDVKPLTIEVTSLDWKWLFQYPDQDIATVNYVEIPKDVPVQFVLTSDAPMNSFWVPELGGQLYTMPGMAMGLWLQADHKGEYFGSGANFTGKGFAHMNFKVKSTSTKEFNQWVKQVKETAPALTKADYNSLAKQGLSLEKSYSTIPKGLFQEIVIKNGGQYYSQHHHMKNEDMKTMNVASDEQTHTQHEHQEGGK</sequence>
<evidence type="ECO:0000256" key="1">
    <source>
        <dbReference type="ARBA" id="ARBA00004651"/>
    </source>
</evidence>
<dbReference type="InterPro" id="IPR034227">
    <property type="entry name" value="CuRO_UO_II"/>
</dbReference>
<dbReference type="InterPro" id="IPR045187">
    <property type="entry name" value="CcO_II"/>
</dbReference>
<keyword evidence="14" id="KW-0186">Copper</keyword>
<evidence type="ECO:0000256" key="15">
    <source>
        <dbReference type="SAM" id="Phobius"/>
    </source>
</evidence>
<dbReference type="GO" id="GO:0004129">
    <property type="term" value="F:cytochrome-c oxidase activity"/>
    <property type="evidence" value="ECO:0007669"/>
    <property type="project" value="UniProtKB-UniRule"/>
</dbReference>
<evidence type="ECO:0000256" key="3">
    <source>
        <dbReference type="ARBA" id="ARBA00022448"/>
    </source>
</evidence>
<comment type="catalytic activity">
    <reaction evidence="14">
        <text>4 Fe(II)-[cytochrome c] + O2 + 8 H(+)(in) = 4 Fe(III)-[cytochrome c] + 2 H2O + 4 H(+)(out)</text>
        <dbReference type="Rhea" id="RHEA:11436"/>
        <dbReference type="Rhea" id="RHEA-COMP:10350"/>
        <dbReference type="Rhea" id="RHEA-COMP:14399"/>
        <dbReference type="ChEBI" id="CHEBI:15377"/>
        <dbReference type="ChEBI" id="CHEBI:15378"/>
        <dbReference type="ChEBI" id="CHEBI:15379"/>
        <dbReference type="ChEBI" id="CHEBI:29033"/>
        <dbReference type="ChEBI" id="CHEBI:29034"/>
        <dbReference type="EC" id="7.1.1.9"/>
    </reaction>
</comment>
<reference evidence="18" key="1">
    <citation type="submission" date="2020-08" db="EMBL/GenBank/DDBJ databases">
        <title>Functional genomics of gut bacteria from endangered species of beetles.</title>
        <authorList>
            <person name="Carlos-Shanley C."/>
        </authorList>
    </citation>
    <scope>NUCLEOTIDE SEQUENCE [LARGE SCALE GENOMIC DNA]</scope>
    <source>
        <strain evidence="18">S00060</strain>
    </source>
</reference>
<name>A0A7W3N9D9_PRIAR</name>
<protein>
    <recommendedName>
        <fullName evidence="12">Quinol oxidase subunit 2</fullName>
        <ecNumber evidence="12">1.10.3.-</ecNumber>
    </recommendedName>
</protein>
<keyword evidence="4 12" id="KW-1003">Cell membrane</keyword>
<gene>
    <name evidence="18" type="ORF">HNP21_001902</name>
</gene>
<evidence type="ECO:0000256" key="10">
    <source>
        <dbReference type="ARBA" id="ARBA00023002"/>
    </source>
</evidence>
<dbReference type="PANTHER" id="PTHR22888">
    <property type="entry name" value="CYTOCHROME C OXIDASE, SUBUNIT II"/>
    <property type="match status" value="1"/>
</dbReference>
<evidence type="ECO:0000256" key="6">
    <source>
        <dbReference type="ARBA" id="ARBA00022692"/>
    </source>
</evidence>
<dbReference type="GO" id="GO:0016682">
    <property type="term" value="F:oxidoreductase activity, acting on diphenols and related substances as donors, oxygen as acceptor"/>
    <property type="evidence" value="ECO:0007669"/>
    <property type="project" value="InterPro"/>
</dbReference>
<dbReference type="AlphaFoldDB" id="A0A7W3N9D9"/>
<keyword evidence="14" id="KW-0479">Metal-binding</keyword>
<keyword evidence="19" id="KW-1185">Reference proteome</keyword>
<evidence type="ECO:0000256" key="14">
    <source>
        <dbReference type="RuleBase" id="RU004024"/>
    </source>
</evidence>
<evidence type="ECO:0000256" key="8">
    <source>
        <dbReference type="ARBA" id="ARBA00022982"/>
    </source>
</evidence>
<dbReference type="SUPFAM" id="SSF49503">
    <property type="entry name" value="Cupredoxins"/>
    <property type="match status" value="1"/>
</dbReference>